<dbReference type="SUPFAM" id="SSF52540">
    <property type="entry name" value="P-loop containing nucleoside triphosphate hydrolases"/>
    <property type="match status" value="1"/>
</dbReference>
<evidence type="ECO:0000256" key="1">
    <source>
        <dbReference type="ARBA" id="ARBA00022741"/>
    </source>
</evidence>
<keyword evidence="11" id="KW-1185">Reference proteome</keyword>
<dbReference type="InterPro" id="IPR050079">
    <property type="entry name" value="DEAD_box_RNA_helicase"/>
</dbReference>
<keyword evidence="2 6" id="KW-0378">Hydrolase</keyword>
<keyword evidence="3 6" id="KW-0347">Helicase</keyword>
<dbReference type="SMART" id="SM00490">
    <property type="entry name" value="HELICc"/>
    <property type="match status" value="1"/>
</dbReference>
<comment type="caution">
    <text evidence="10">The sequence shown here is derived from an EMBL/GenBank/DDBJ whole genome shotgun (WGS) entry which is preliminary data.</text>
</comment>
<dbReference type="Pfam" id="PF00270">
    <property type="entry name" value="DEAD"/>
    <property type="match status" value="1"/>
</dbReference>
<dbReference type="CDD" id="cd18787">
    <property type="entry name" value="SF2_C_DEAD"/>
    <property type="match status" value="1"/>
</dbReference>
<dbReference type="InterPro" id="IPR014001">
    <property type="entry name" value="Helicase_ATP-bd"/>
</dbReference>
<proteinExistence type="inferred from homology"/>
<dbReference type="PROSITE" id="PS51192">
    <property type="entry name" value="HELICASE_ATP_BIND_1"/>
    <property type="match status" value="1"/>
</dbReference>
<protein>
    <submittedName>
        <fullName evidence="10">ATP-dependent RNA helicase DeaD</fullName>
        <ecNumber evidence="10">3.6.4.13</ecNumber>
    </submittedName>
</protein>
<comment type="similarity">
    <text evidence="5 6">Belongs to the DEAD box helicase family.</text>
</comment>
<evidence type="ECO:0000256" key="3">
    <source>
        <dbReference type="ARBA" id="ARBA00022806"/>
    </source>
</evidence>
<dbReference type="SMART" id="SM00487">
    <property type="entry name" value="DEXDc"/>
    <property type="match status" value="1"/>
</dbReference>
<evidence type="ECO:0000259" key="8">
    <source>
        <dbReference type="PROSITE" id="PS51192"/>
    </source>
</evidence>
<dbReference type="RefSeq" id="WP_167072645.1">
    <property type="nucleotide sequence ID" value="NZ_JAAOZC010000003.1"/>
</dbReference>
<dbReference type="PANTHER" id="PTHR47959:SF1">
    <property type="entry name" value="ATP-DEPENDENT RNA HELICASE DBPA"/>
    <property type="match status" value="1"/>
</dbReference>
<dbReference type="Pfam" id="PF03880">
    <property type="entry name" value="DbpA"/>
    <property type="match status" value="1"/>
</dbReference>
<organism evidence="10 11">
    <name type="scientific">Sphingomonas vulcanisoli</name>
    <dbReference type="NCBI Taxonomy" id="1658060"/>
    <lineage>
        <taxon>Bacteria</taxon>
        <taxon>Pseudomonadati</taxon>
        <taxon>Pseudomonadota</taxon>
        <taxon>Alphaproteobacteria</taxon>
        <taxon>Sphingomonadales</taxon>
        <taxon>Sphingomonadaceae</taxon>
        <taxon>Sphingomonas</taxon>
    </lineage>
</organism>
<name>A0ABX0TRR4_9SPHN</name>
<dbReference type="EMBL" id="JAAOZC010000003">
    <property type="protein sequence ID" value="NIJ07773.1"/>
    <property type="molecule type" value="Genomic_DNA"/>
</dbReference>
<keyword evidence="4 6" id="KW-0067">ATP-binding</keyword>
<dbReference type="InterPro" id="IPR001650">
    <property type="entry name" value="Helicase_C-like"/>
</dbReference>
<evidence type="ECO:0000256" key="7">
    <source>
        <dbReference type="SAM" id="MobiDB-lite"/>
    </source>
</evidence>
<evidence type="ECO:0000313" key="10">
    <source>
        <dbReference type="EMBL" id="NIJ07773.1"/>
    </source>
</evidence>
<dbReference type="Gene3D" id="3.30.70.330">
    <property type="match status" value="1"/>
</dbReference>
<gene>
    <name evidence="10" type="ORF">FHS31_001383</name>
</gene>
<sequence>MPFSKLPTPLSEALAARGYAAPTPVQAAVLEPEAAGRDLIVSAQTGSGKTIAFGMAMAEALFVDGALPPPRALGALVIAPTRELALQVARELSWLYAKAGARIATCVGGMDASRERRALSHGAHIAVGTPGRLRDHLERGALDLSGLKVVVLDEADEMLDMGFREDLEEILDATPAERRTFLFSATMPKPIVALARRYQRDAHRIETISQDRGHGDIAYQAMTVSPSDIEHAVINLLRLHEAETAMLFCATRDNVRHLHASLVERGFGAVALSGEHSQNERNAALQALRDQRARVCVATDVAARGIDLPSLSLVVHVEIPRDAEVLQHRSGRTGRAGRKGTAVLIVPFPRRRRVEGLLRDAKINAEWISAPSPDDIRAADRERLIATLLEPIELDDEDRALGARLLAERSPEDLAAALVHAHRARLPQPEELVENSPAAHRAAQQEKHRPGFDDVVWFKMNIGRRQNADPRWILPLLCRRGHVTKSEVGAIRIGQTETFFQVPRNITAKFLDAIKRTADHEGGDEGAVLIVQSDGPPSGTRGDNPRSGPPPRARLSAAPGATPRAPGGAPRGARHQARPTHGAPRGPRGKGPR</sequence>
<dbReference type="PROSITE" id="PS00039">
    <property type="entry name" value="DEAD_ATP_HELICASE"/>
    <property type="match status" value="1"/>
</dbReference>
<reference evidence="10 11" key="1">
    <citation type="submission" date="2020-03" db="EMBL/GenBank/DDBJ databases">
        <title>Genomic Encyclopedia of Type Strains, Phase III (KMG-III): the genomes of soil and plant-associated and newly described type strains.</title>
        <authorList>
            <person name="Whitman W."/>
        </authorList>
    </citation>
    <scope>NUCLEOTIDE SEQUENCE [LARGE SCALE GENOMIC DNA]</scope>
    <source>
        <strain evidence="10 11">CECT 8804</strain>
    </source>
</reference>
<evidence type="ECO:0000256" key="5">
    <source>
        <dbReference type="ARBA" id="ARBA00038437"/>
    </source>
</evidence>
<dbReference type="GO" id="GO:0016787">
    <property type="term" value="F:hydrolase activity"/>
    <property type="evidence" value="ECO:0007669"/>
    <property type="project" value="UniProtKB-KW"/>
</dbReference>
<evidence type="ECO:0000313" key="11">
    <source>
        <dbReference type="Proteomes" id="UP000727456"/>
    </source>
</evidence>
<dbReference type="PANTHER" id="PTHR47959">
    <property type="entry name" value="ATP-DEPENDENT RNA HELICASE RHLE-RELATED"/>
    <property type="match status" value="1"/>
</dbReference>
<dbReference type="InterPro" id="IPR005580">
    <property type="entry name" value="DbpA/CsdA_RNA-bd_dom"/>
</dbReference>
<dbReference type="Pfam" id="PF00271">
    <property type="entry name" value="Helicase_C"/>
    <property type="match status" value="1"/>
</dbReference>
<dbReference type="PROSITE" id="PS51194">
    <property type="entry name" value="HELICASE_CTER"/>
    <property type="match status" value="1"/>
</dbReference>
<feature type="compositionally biased region" description="Low complexity" evidence="7">
    <location>
        <begin position="557"/>
        <end position="568"/>
    </location>
</feature>
<dbReference type="InterPro" id="IPR012677">
    <property type="entry name" value="Nucleotide-bd_a/b_plait_sf"/>
</dbReference>
<dbReference type="GO" id="GO:0003724">
    <property type="term" value="F:RNA helicase activity"/>
    <property type="evidence" value="ECO:0007669"/>
    <property type="project" value="UniProtKB-EC"/>
</dbReference>
<dbReference type="InterPro" id="IPR011545">
    <property type="entry name" value="DEAD/DEAH_box_helicase_dom"/>
</dbReference>
<dbReference type="InterPro" id="IPR000629">
    <property type="entry name" value="RNA-helicase_DEAD-box_CS"/>
</dbReference>
<feature type="domain" description="Helicase ATP-binding" evidence="8">
    <location>
        <begin position="30"/>
        <end position="205"/>
    </location>
</feature>
<dbReference type="InterPro" id="IPR044742">
    <property type="entry name" value="DEAD/DEAH_RhlB"/>
</dbReference>
<evidence type="ECO:0000256" key="2">
    <source>
        <dbReference type="ARBA" id="ARBA00022801"/>
    </source>
</evidence>
<feature type="region of interest" description="Disordered" evidence="7">
    <location>
        <begin position="523"/>
        <end position="593"/>
    </location>
</feature>
<keyword evidence="1 6" id="KW-0547">Nucleotide-binding</keyword>
<evidence type="ECO:0000256" key="6">
    <source>
        <dbReference type="RuleBase" id="RU000492"/>
    </source>
</evidence>
<dbReference type="CDD" id="cd00268">
    <property type="entry name" value="DEADc"/>
    <property type="match status" value="1"/>
</dbReference>
<dbReference type="Gene3D" id="3.40.50.300">
    <property type="entry name" value="P-loop containing nucleotide triphosphate hydrolases"/>
    <property type="match status" value="2"/>
</dbReference>
<evidence type="ECO:0000256" key="4">
    <source>
        <dbReference type="ARBA" id="ARBA00022840"/>
    </source>
</evidence>
<dbReference type="Proteomes" id="UP000727456">
    <property type="component" value="Unassembled WGS sequence"/>
</dbReference>
<accession>A0ABX0TRR4</accession>
<dbReference type="CDD" id="cd12252">
    <property type="entry name" value="RRM_DbpA"/>
    <property type="match status" value="1"/>
</dbReference>
<dbReference type="InterPro" id="IPR027417">
    <property type="entry name" value="P-loop_NTPase"/>
</dbReference>
<evidence type="ECO:0000259" key="9">
    <source>
        <dbReference type="PROSITE" id="PS51194"/>
    </source>
</evidence>
<dbReference type="EC" id="3.6.4.13" evidence="10"/>
<feature type="domain" description="Helicase C-terminal" evidence="9">
    <location>
        <begin position="228"/>
        <end position="384"/>
    </location>
</feature>